<accession>A0A8T1P5F5</accession>
<dbReference type="Proteomes" id="UP000811609">
    <property type="component" value="Chromosome 11"/>
</dbReference>
<dbReference type="PANTHER" id="PTHR47989:SF65">
    <property type="entry name" value="PROTEIN KINASE DOMAIN-CONTAINING PROTEIN"/>
    <property type="match status" value="1"/>
</dbReference>
<evidence type="ECO:0000256" key="6">
    <source>
        <dbReference type="ARBA" id="ARBA00022741"/>
    </source>
</evidence>
<evidence type="ECO:0000256" key="8">
    <source>
        <dbReference type="ARBA" id="ARBA00022840"/>
    </source>
</evidence>
<dbReference type="PROSITE" id="PS50011">
    <property type="entry name" value="PROTEIN_KINASE_DOM"/>
    <property type="match status" value="1"/>
</dbReference>
<keyword evidence="2 13" id="KW-0723">Serine/threonine-protein kinase</keyword>
<evidence type="ECO:0000256" key="5">
    <source>
        <dbReference type="ARBA" id="ARBA00022692"/>
    </source>
</evidence>
<keyword evidence="9 14" id="KW-1133">Transmembrane helix</keyword>
<keyword evidence="7" id="KW-0418">Kinase</keyword>
<keyword evidence="11" id="KW-0675">Receptor</keyword>
<evidence type="ECO:0000259" key="15">
    <source>
        <dbReference type="PROSITE" id="PS50011"/>
    </source>
</evidence>
<dbReference type="PROSITE" id="PS00107">
    <property type="entry name" value="PROTEIN_KINASE_ATP"/>
    <property type="match status" value="1"/>
</dbReference>
<comment type="caution">
    <text evidence="16">The sequence shown here is derived from an EMBL/GenBank/DDBJ whole genome shotgun (WGS) entry which is preliminary data.</text>
</comment>
<gene>
    <name evidence="16" type="ORF">CIPAW_11G154300</name>
</gene>
<keyword evidence="4" id="KW-0808">Transferase</keyword>
<evidence type="ECO:0000256" key="10">
    <source>
        <dbReference type="ARBA" id="ARBA00023136"/>
    </source>
</evidence>
<dbReference type="PANTHER" id="PTHR47989">
    <property type="entry name" value="OS01G0750732 PROTEIN"/>
    <property type="match status" value="1"/>
</dbReference>
<keyword evidence="3" id="KW-0597">Phosphoprotein</keyword>
<feature type="domain" description="Protein kinase" evidence="15">
    <location>
        <begin position="72"/>
        <end position="353"/>
    </location>
</feature>
<dbReference type="FunFam" id="3.30.200.20:FF:000434">
    <property type="entry name" value="Receptor-like serine/threonine-protein kinase"/>
    <property type="match status" value="1"/>
</dbReference>
<protein>
    <recommendedName>
        <fullName evidence="15">Protein kinase domain-containing protein</fullName>
    </recommendedName>
</protein>
<keyword evidence="8 12" id="KW-0067">ATP-binding</keyword>
<dbReference type="GO" id="GO:0016020">
    <property type="term" value="C:membrane"/>
    <property type="evidence" value="ECO:0007669"/>
    <property type="project" value="UniProtKB-SubCell"/>
</dbReference>
<proteinExistence type="inferred from homology"/>
<dbReference type="SMART" id="SM00220">
    <property type="entry name" value="S_TKc"/>
    <property type="match status" value="1"/>
</dbReference>
<evidence type="ECO:0000256" key="3">
    <source>
        <dbReference type="ARBA" id="ARBA00022553"/>
    </source>
</evidence>
<dbReference type="GO" id="GO:0004674">
    <property type="term" value="F:protein serine/threonine kinase activity"/>
    <property type="evidence" value="ECO:0007669"/>
    <property type="project" value="UniProtKB-KW"/>
</dbReference>
<dbReference type="PIRSF" id="PIRSF000654">
    <property type="entry name" value="Integrin-linked_kinase"/>
    <property type="match status" value="1"/>
</dbReference>
<keyword evidence="17" id="KW-1185">Reference proteome</keyword>
<evidence type="ECO:0000256" key="11">
    <source>
        <dbReference type="ARBA" id="ARBA00023170"/>
    </source>
</evidence>
<dbReference type="GO" id="GO:0005524">
    <property type="term" value="F:ATP binding"/>
    <property type="evidence" value="ECO:0007669"/>
    <property type="project" value="UniProtKB-UniRule"/>
</dbReference>
<dbReference type="FunFam" id="1.10.510.10:FF:000146">
    <property type="entry name" value="LRR receptor-like serine/threonine-protein kinase IOS1"/>
    <property type="match status" value="1"/>
</dbReference>
<evidence type="ECO:0000313" key="17">
    <source>
        <dbReference type="Proteomes" id="UP000811609"/>
    </source>
</evidence>
<sequence>MGNSMVLAFYITVCCVAFVISKIIISVLLYRRWKRKHMVSEDGYSGGKMVMFRSPMMQSLTSDAFLKRTLKLSNKDIIGSGGYGTVYRLTINESTAFAVKKLNRGTAERDRGFERELEAMGDIKHRNIVTLHGYYTASHYNLLIYELMPNGSLDSFLHALIVDSGAGRSMDKKLLDWPSRYKIAVGAARGLSYLHHDCIPHIIHRDIKSSNILLDQNMEAQVSDFGLATLMEPDKTHVSTFVAGTFGYLAPEYFDTGRATAKGDVYSFGVVLLELLTGKKPTDEAFVEEGTRLVSWVKAVVQEKREELVLDSSLDNCPEDEINSVFSIALMCLEPEPSRRPTMAEVFKMLEKIKSDNV</sequence>
<dbReference type="AlphaFoldDB" id="A0A8T1P5F5"/>
<keyword evidence="6 12" id="KW-0547">Nucleotide-binding</keyword>
<evidence type="ECO:0000256" key="4">
    <source>
        <dbReference type="ARBA" id="ARBA00022679"/>
    </source>
</evidence>
<name>A0A8T1P5F5_CARIL</name>
<evidence type="ECO:0000313" key="16">
    <source>
        <dbReference type="EMBL" id="KAG6637064.1"/>
    </source>
</evidence>
<keyword evidence="5 14" id="KW-0812">Transmembrane</keyword>
<feature type="transmembrane region" description="Helical" evidence="14">
    <location>
        <begin position="6"/>
        <end position="30"/>
    </location>
</feature>
<evidence type="ECO:0000256" key="12">
    <source>
        <dbReference type="PROSITE-ProRule" id="PRU10141"/>
    </source>
</evidence>
<dbReference type="InterPro" id="IPR008271">
    <property type="entry name" value="Ser/Thr_kinase_AS"/>
</dbReference>
<evidence type="ECO:0000256" key="9">
    <source>
        <dbReference type="ARBA" id="ARBA00022989"/>
    </source>
</evidence>
<dbReference type="InterPro" id="IPR017441">
    <property type="entry name" value="Protein_kinase_ATP_BS"/>
</dbReference>
<comment type="subcellular location">
    <subcellularLocation>
        <location evidence="1">Membrane</location>
        <topology evidence="1">Single-pass membrane protein</topology>
    </subcellularLocation>
</comment>
<evidence type="ECO:0000256" key="13">
    <source>
        <dbReference type="RuleBase" id="RU000304"/>
    </source>
</evidence>
<evidence type="ECO:0000256" key="7">
    <source>
        <dbReference type="ARBA" id="ARBA00022777"/>
    </source>
</evidence>
<dbReference type="PROSITE" id="PS00108">
    <property type="entry name" value="PROTEIN_KINASE_ST"/>
    <property type="match status" value="1"/>
</dbReference>
<dbReference type="InterPro" id="IPR000719">
    <property type="entry name" value="Prot_kinase_dom"/>
</dbReference>
<reference evidence="16" key="1">
    <citation type="submission" date="2020-12" db="EMBL/GenBank/DDBJ databases">
        <title>WGS assembly of Carya illinoinensis cv. Pawnee.</title>
        <authorList>
            <person name="Platts A."/>
            <person name="Shu S."/>
            <person name="Wright S."/>
            <person name="Barry K."/>
            <person name="Edger P."/>
            <person name="Pires J.C."/>
            <person name="Schmutz J."/>
        </authorList>
    </citation>
    <scope>NUCLEOTIDE SEQUENCE</scope>
    <source>
        <tissue evidence="16">Leaf</tissue>
    </source>
</reference>
<dbReference type="Pfam" id="PF07714">
    <property type="entry name" value="PK_Tyr_Ser-Thr"/>
    <property type="match status" value="1"/>
</dbReference>
<keyword evidence="10 14" id="KW-0472">Membrane</keyword>
<dbReference type="EMBL" id="CM031819">
    <property type="protein sequence ID" value="KAG6637064.1"/>
    <property type="molecule type" value="Genomic_DNA"/>
</dbReference>
<dbReference type="InterPro" id="IPR001245">
    <property type="entry name" value="Ser-Thr/Tyr_kinase_cat_dom"/>
</dbReference>
<feature type="binding site" evidence="12">
    <location>
        <position position="101"/>
    </location>
    <ligand>
        <name>ATP</name>
        <dbReference type="ChEBI" id="CHEBI:30616"/>
    </ligand>
</feature>
<evidence type="ECO:0000256" key="1">
    <source>
        <dbReference type="ARBA" id="ARBA00004167"/>
    </source>
</evidence>
<comment type="similarity">
    <text evidence="13">Belongs to the protein kinase superfamily.</text>
</comment>
<evidence type="ECO:0000256" key="14">
    <source>
        <dbReference type="SAM" id="Phobius"/>
    </source>
</evidence>
<evidence type="ECO:0000256" key="2">
    <source>
        <dbReference type="ARBA" id="ARBA00022527"/>
    </source>
</evidence>
<organism evidence="16 17">
    <name type="scientific">Carya illinoinensis</name>
    <name type="common">Pecan</name>
    <dbReference type="NCBI Taxonomy" id="32201"/>
    <lineage>
        <taxon>Eukaryota</taxon>
        <taxon>Viridiplantae</taxon>
        <taxon>Streptophyta</taxon>
        <taxon>Embryophyta</taxon>
        <taxon>Tracheophyta</taxon>
        <taxon>Spermatophyta</taxon>
        <taxon>Magnoliopsida</taxon>
        <taxon>eudicotyledons</taxon>
        <taxon>Gunneridae</taxon>
        <taxon>Pentapetalae</taxon>
        <taxon>rosids</taxon>
        <taxon>fabids</taxon>
        <taxon>Fagales</taxon>
        <taxon>Juglandaceae</taxon>
        <taxon>Carya</taxon>
    </lineage>
</organism>